<evidence type="ECO:0000313" key="2">
    <source>
        <dbReference type="EMBL" id="KAK7475836.1"/>
    </source>
</evidence>
<accession>A0ABD0JLT2</accession>
<dbReference type="EMBL" id="JACVVK020000392">
    <property type="protein sequence ID" value="KAK7475836.1"/>
    <property type="molecule type" value="Genomic_DNA"/>
</dbReference>
<gene>
    <name evidence="2" type="ORF">BaRGS_00032886</name>
</gene>
<dbReference type="Proteomes" id="UP001519460">
    <property type="component" value="Unassembled WGS sequence"/>
</dbReference>
<keyword evidence="3" id="KW-1185">Reference proteome</keyword>
<evidence type="ECO:0000313" key="3">
    <source>
        <dbReference type="Proteomes" id="UP001519460"/>
    </source>
</evidence>
<dbReference type="AlphaFoldDB" id="A0ABD0JLT2"/>
<reference evidence="2 3" key="1">
    <citation type="journal article" date="2023" name="Sci. Data">
        <title>Genome assembly of the Korean intertidal mud-creeper Batillaria attramentaria.</title>
        <authorList>
            <person name="Patra A.K."/>
            <person name="Ho P.T."/>
            <person name="Jun S."/>
            <person name="Lee S.J."/>
            <person name="Kim Y."/>
            <person name="Won Y.J."/>
        </authorList>
    </citation>
    <scope>NUCLEOTIDE SEQUENCE [LARGE SCALE GENOMIC DNA]</scope>
    <source>
        <strain evidence="2">Wonlab-2016</strain>
    </source>
</reference>
<comment type="caution">
    <text evidence="2">The sequence shown here is derived from an EMBL/GenBank/DDBJ whole genome shotgun (WGS) entry which is preliminary data.</text>
</comment>
<feature type="region of interest" description="Disordered" evidence="1">
    <location>
        <begin position="64"/>
        <end position="85"/>
    </location>
</feature>
<name>A0ABD0JLT2_9CAEN</name>
<organism evidence="2 3">
    <name type="scientific">Batillaria attramentaria</name>
    <dbReference type="NCBI Taxonomy" id="370345"/>
    <lineage>
        <taxon>Eukaryota</taxon>
        <taxon>Metazoa</taxon>
        <taxon>Spiralia</taxon>
        <taxon>Lophotrochozoa</taxon>
        <taxon>Mollusca</taxon>
        <taxon>Gastropoda</taxon>
        <taxon>Caenogastropoda</taxon>
        <taxon>Sorbeoconcha</taxon>
        <taxon>Cerithioidea</taxon>
        <taxon>Batillariidae</taxon>
        <taxon>Batillaria</taxon>
    </lineage>
</organism>
<sequence>MLSIPCQGKKSPKVRDKHDSGLTKVHFNVVMDQTFKSTTHAINLRNTNALLVFLHDPDWDRFNTDSRNQKPNEPDTLTLIRRMRI</sequence>
<protein>
    <submittedName>
        <fullName evidence="2">Uncharacterized protein</fullName>
    </submittedName>
</protein>
<evidence type="ECO:0000256" key="1">
    <source>
        <dbReference type="SAM" id="MobiDB-lite"/>
    </source>
</evidence>
<feature type="compositionally biased region" description="Basic and acidic residues" evidence="1">
    <location>
        <begin position="64"/>
        <end position="73"/>
    </location>
</feature>
<proteinExistence type="predicted"/>